<keyword evidence="3" id="KW-1185">Reference proteome</keyword>
<keyword evidence="1" id="KW-0732">Signal</keyword>
<evidence type="ECO:0000313" key="3">
    <source>
        <dbReference type="Proteomes" id="UP000243797"/>
    </source>
</evidence>
<feature type="chain" id="PRO_5014408502" evidence="1">
    <location>
        <begin position="18"/>
        <end position="233"/>
    </location>
</feature>
<comment type="caution">
    <text evidence="2">The sequence shown here is derived from an EMBL/GenBank/DDBJ whole genome shotgun (WGS) entry which is preliminary data.</text>
</comment>
<dbReference type="InParanoid" id="A0A2K1R2U8"/>
<accession>A0A2K1R2U8</accession>
<protein>
    <submittedName>
        <fullName evidence="2">Uncharacterized protein</fullName>
    </submittedName>
</protein>
<organism evidence="2 3">
    <name type="scientific">Sphaceloma murrayae</name>
    <dbReference type="NCBI Taxonomy" id="2082308"/>
    <lineage>
        <taxon>Eukaryota</taxon>
        <taxon>Fungi</taxon>
        <taxon>Dikarya</taxon>
        <taxon>Ascomycota</taxon>
        <taxon>Pezizomycotina</taxon>
        <taxon>Dothideomycetes</taxon>
        <taxon>Dothideomycetidae</taxon>
        <taxon>Myriangiales</taxon>
        <taxon>Elsinoaceae</taxon>
        <taxon>Sphaceloma</taxon>
    </lineage>
</organism>
<reference evidence="2 3" key="1">
    <citation type="submission" date="2017-06" db="EMBL/GenBank/DDBJ databases">
        <title>Draft genome sequence of a variant of Elsinoe murrayae.</title>
        <authorList>
            <person name="Cheng Q."/>
        </authorList>
    </citation>
    <scope>NUCLEOTIDE SEQUENCE [LARGE SCALE GENOMIC DNA]</scope>
    <source>
        <strain evidence="2 3">CQ-2017a</strain>
    </source>
</reference>
<name>A0A2K1R2U8_9PEZI</name>
<dbReference type="OrthoDB" id="3927255at2759"/>
<sequence length="233" mass="25040">MKLTLLPLLAVAGTAVAVPAGQPQASPPGLVDPTILKRAAAKNATGVAKNGTVKAEPYFQIKSLHYTLDPADKKEKAFQSNLTFGLVMHTPGAATGKNGTASFVTCDDSWSVRGKNKKYKSKAFVSCGKSGYAFKVTESKPYGENKIELRYRQAKNATAYTEFLGKIAFKDSDKAQPKVECMASKVKGEKIRKCVQSAGNGTVAWTAKASKKQAGKKASKKEKSLVERMMELL</sequence>
<proteinExistence type="predicted"/>
<gene>
    <name evidence="2" type="ORF">CAC42_976</name>
</gene>
<feature type="signal peptide" evidence="1">
    <location>
        <begin position="1"/>
        <end position="17"/>
    </location>
</feature>
<evidence type="ECO:0000313" key="2">
    <source>
        <dbReference type="EMBL" id="PNS21617.1"/>
    </source>
</evidence>
<dbReference type="Proteomes" id="UP000243797">
    <property type="component" value="Unassembled WGS sequence"/>
</dbReference>
<evidence type="ECO:0000256" key="1">
    <source>
        <dbReference type="SAM" id="SignalP"/>
    </source>
</evidence>
<dbReference type="AlphaFoldDB" id="A0A2K1R2U8"/>
<dbReference type="EMBL" id="NKHZ01000011">
    <property type="protein sequence ID" value="PNS21617.1"/>
    <property type="molecule type" value="Genomic_DNA"/>
</dbReference>